<keyword evidence="2" id="KW-1185">Reference proteome</keyword>
<evidence type="ECO:0000313" key="2">
    <source>
        <dbReference type="Proteomes" id="UP000295604"/>
    </source>
</evidence>
<dbReference type="Proteomes" id="UP000295604">
    <property type="component" value="Unassembled WGS sequence"/>
</dbReference>
<sequence>MHCHIRGRMPSAPHWRRVPDTWRQRSPSAWQLSLTWRHAPRIMTRTTNNQNTTLHPYGKITYGVRYHPDKPTEAIQTPLN</sequence>
<name>A0A4R8T0F3_9PEZI</name>
<comment type="caution">
    <text evidence="1">The sequence shown here is derived from an EMBL/GenBank/DDBJ whole genome shotgun (WGS) entry which is preliminary data.</text>
</comment>
<evidence type="ECO:0000313" key="1">
    <source>
        <dbReference type="EMBL" id="TEA08978.1"/>
    </source>
</evidence>
<accession>A0A4R8T0F3</accession>
<dbReference type="AlphaFoldDB" id="A0A4R8T0F3"/>
<reference evidence="1 2" key="1">
    <citation type="submission" date="2018-11" db="EMBL/GenBank/DDBJ databases">
        <title>Genome sequence and assembly of Colletotrichum sidae.</title>
        <authorList>
            <person name="Gan P."/>
            <person name="Shirasu K."/>
        </authorList>
    </citation>
    <scope>NUCLEOTIDE SEQUENCE [LARGE SCALE GENOMIC DNA]</scope>
    <source>
        <strain evidence="1 2">CBS 518.97</strain>
    </source>
</reference>
<organism evidence="1 2">
    <name type="scientific">Colletotrichum sidae</name>
    <dbReference type="NCBI Taxonomy" id="1347389"/>
    <lineage>
        <taxon>Eukaryota</taxon>
        <taxon>Fungi</taxon>
        <taxon>Dikarya</taxon>
        <taxon>Ascomycota</taxon>
        <taxon>Pezizomycotina</taxon>
        <taxon>Sordariomycetes</taxon>
        <taxon>Hypocreomycetidae</taxon>
        <taxon>Glomerellales</taxon>
        <taxon>Glomerellaceae</taxon>
        <taxon>Colletotrichum</taxon>
        <taxon>Colletotrichum orbiculare species complex</taxon>
    </lineage>
</organism>
<gene>
    <name evidence="1" type="ORF">C8034_v000288</name>
</gene>
<protein>
    <submittedName>
        <fullName evidence="1">Uncharacterized protein</fullName>
    </submittedName>
</protein>
<proteinExistence type="predicted"/>
<dbReference type="EMBL" id="QAPF01000991">
    <property type="protein sequence ID" value="TEA08978.1"/>
    <property type="molecule type" value="Genomic_DNA"/>
</dbReference>